<gene>
    <name evidence="4" type="primary">fabG_1</name>
    <name evidence="4" type="ORF">CSLFYP84_00900</name>
</gene>
<evidence type="ECO:0000256" key="2">
    <source>
        <dbReference type="ARBA" id="ARBA00023002"/>
    </source>
</evidence>
<dbReference type="InterPro" id="IPR036291">
    <property type="entry name" value="NAD(P)-bd_dom_sf"/>
</dbReference>
<dbReference type="InterPro" id="IPR020904">
    <property type="entry name" value="Sc_DH/Rdtase_CS"/>
</dbReference>
<evidence type="ECO:0000256" key="1">
    <source>
        <dbReference type="ARBA" id="ARBA00006484"/>
    </source>
</evidence>
<dbReference type="InterPro" id="IPR002347">
    <property type="entry name" value="SDR_fam"/>
</dbReference>
<dbReference type="GO" id="GO:0030497">
    <property type="term" value="P:fatty acid elongation"/>
    <property type="evidence" value="ECO:0007669"/>
    <property type="project" value="TreeGrafter"/>
</dbReference>
<comment type="similarity">
    <text evidence="1">Belongs to the short-chain dehydrogenases/reductases (SDR) family.</text>
</comment>
<organism evidence="4">
    <name type="scientific">Clostridium symbiosum</name>
    <name type="common">Bacteroides symbiosus</name>
    <dbReference type="NCBI Taxonomy" id="1512"/>
    <lineage>
        <taxon>Bacteria</taxon>
        <taxon>Bacillati</taxon>
        <taxon>Bacillota</taxon>
        <taxon>Clostridia</taxon>
        <taxon>Lachnospirales</taxon>
        <taxon>Lachnospiraceae</taxon>
        <taxon>Otoolea</taxon>
    </lineage>
</organism>
<dbReference type="GO" id="GO:0004316">
    <property type="term" value="F:3-oxoacyl-[acyl-carrier-protein] reductase (NADPH) activity"/>
    <property type="evidence" value="ECO:0007669"/>
    <property type="project" value="UniProtKB-EC"/>
</dbReference>
<dbReference type="PRINTS" id="PR00080">
    <property type="entry name" value="SDRFAMILY"/>
</dbReference>
<dbReference type="Gene3D" id="3.40.50.720">
    <property type="entry name" value="NAD(P)-binding Rossmann-like Domain"/>
    <property type="match status" value="1"/>
</dbReference>
<evidence type="ECO:0000313" key="4">
    <source>
        <dbReference type="EMBL" id="VYT91602.1"/>
    </source>
</evidence>
<dbReference type="PRINTS" id="PR00081">
    <property type="entry name" value="GDHRDH"/>
</dbReference>
<dbReference type="InterPro" id="IPR057326">
    <property type="entry name" value="KR_dom"/>
</dbReference>
<dbReference type="PANTHER" id="PTHR42760:SF135">
    <property type="entry name" value="BLL7886 PROTEIN"/>
    <property type="match status" value="1"/>
</dbReference>
<dbReference type="EMBL" id="CACRUA010000009">
    <property type="protein sequence ID" value="VYT91602.1"/>
    <property type="molecule type" value="Genomic_DNA"/>
</dbReference>
<dbReference type="RefSeq" id="WP_021643251.1">
    <property type="nucleotide sequence ID" value="NZ_CACRUA010000009.1"/>
</dbReference>
<name>A0A6N3AVH6_CLOSY</name>
<dbReference type="SMART" id="SM00822">
    <property type="entry name" value="PKS_KR"/>
    <property type="match status" value="1"/>
</dbReference>
<evidence type="ECO:0000259" key="3">
    <source>
        <dbReference type="SMART" id="SM00822"/>
    </source>
</evidence>
<feature type="domain" description="Ketoreductase" evidence="3">
    <location>
        <begin position="7"/>
        <end position="183"/>
    </location>
</feature>
<protein>
    <submittedName>
        <fullName evidence="4">3-oxoacyl-[acyl-carrier-protein] reductase FabG</fullName>
        <ecNumber evidence="4">1.1.1.100</ecNumber>
    </submittedName>
</protein>
<accession>A0A6N3AVH6</accession>
<dbReference type="EC" id="1.1.1.100" evidence="4"/>
<sequence length="249" mass="26293">MERYTDKIVMITGAGDVALAIAERMLGEGARIAFTDFSETALTAAVNEMTASGFGEDRVMTVQCDVRSQDACDAAVTAITARWGRIDTMVATAGIIRHLPIDQMSEKDWQDVIDINLSGVFRACKAVVPGMKEKRYGRIVIISSIGGRTGRNVGVNYAASKAGVNGIAMNLGYCLAPWNITVNTVAPGPLKGRMFSSMPQEQQDSLAAGIPLGHVGELSDVAAAAAYLGSDDAAWTTGEVLDVNGGLQF</sequence>
<reference evidence="4" key="1">
    <citation type="submission" date="2019-11" db="EMBL/GenBank/DDBJ databases">
        <authorList>
            <person name="Feng L."/>
        </authorList>
    </citation>
    <scope>NUCLEOTIDE SEQUENCE</scope>
    <source>
        <strain evidence="4">CsymbiosumLFYP84</strain>
    </source>
</reference>
<dbReference type="FunFam" id="3.40.50.720:FF:000173">
    <property type="entry name" value="3-oxoacyl-[acyl-carrier protein] reductase"/>
    <property type="match status" value="1"/>
</dbReference>
<dbReference type="Pfam" id="PF13561">
    <property type="entry name" value="adh_short_C2"/>
    <property type="match status" value="1"/>
</dbReference>
<proteinExistence type="inferred from homology"/>
<dbReference type="PROSITE" id="PS00061">
    <property type="entry name" value="ADH_SHORT"/>
    <property type="match status" value="1"/>
</dbReference>
<dbReference type="SUPFAM" id="SSF51735">
    <property type="entry name" value="NAD(P)-binding Rossmann-fold domains"/>
    <property type="match status" value="1"/>
</dbReference>
<dbReference type="PANTHER" id="PTHR42760">
    <property type="entry name" value="SHORT-CHAIN DEHYDROGENASES/REDUCTASES FAMILY MEMBER"/>
    <property type="match status" value="1"/>
</dbReference>
<keyword evidence="2 4" id="KW-0560">Oxidoreductase</keyword>
<dbReference type="AlphaFoldDB" id="A0A6N3AVH6"/>